<comment type="caution">
    <text evidence="6">The sequence shown here is derived from an EMBL/GenBank/DDBJ whole genome shotgun (WGS) entry which is preliminary data.</text>
</comment>
<dbReference type="PROSITE" id="PS51710">
    <property type="entry name" value="G_OBG"/>
    <property type="match status" value="1"/>
</dbReference>
<name>A0AAD6WHK2_9ROSI</name>
<evidence type="ECO:0000259" key="4">
    <source>
        <dbReference type="PROSITE" id="PS51710"/>
    </source>
</evidence>
<dbReference type="Gene3D" id="3.40.50.300">
    <property type="entry name" value="P-loop containing nucleotide triphosphate hydrolases"/>
    <property type="match status" value="1"/>
</dbReference>
<evidence type="ECO:0000313" key="7">
    <source>
        <dbReference type="Proteomes" id="UP001164929"/>
    </source>
</evidence>
<dbReference type="CDD" id="cd01898">
    <property type="entry name" value="Obg"/>
    <property type="match status" value="1"/>
</dbReference>
<feature type="region of interest" description="Disordered" evidence="3">
    <location>
        <begin position="623"/>
        <end position="649"/>
    </location>
</feature>
<feature type="domain" description="OBG-type G" evidence="4">
    <location>
        <begin position="1222"/>
        <end position="1394"/>
    </location>
</feature>
<dbReference type="PANTHER" id="PTHR47071">
    <property type="entry name" value="PROTEIN TRM32"/>
    <property type="match status" value="1"/>
</dbReference>
<dbReference type="InterPro" id="IPR031167">
    <property type="entry name" value="G_OBG"/>
</dbReference>
<organism evidence="6 7">
    <name type="scientific">Populus alba x Populus x berolinensis</name>
    <dbReference type="NCBI Taxonomy" id="444605"/>
    <lineage>
        <taxon>Eukaryota</taxon>
        <taxon>Viridiplantae</taxon>
        <taxon>Streptophyta</taxon>
        <taxon>Embryophyta</taxon>
        <taxon>Tracheophyta</taxon>
        <taxon>Spermatophyta</taxon>
        <taxon>Magnoliopsida</taxon>
        <taxon>eudicotyledons</taxon>
        <taxon>Gunneridae</taxon>
        <taxon>Pentapetalae</taxon>
        <taxon>rosids</taxon>
        <taxon>fabids</taxon>
        <taxon>Malpighiales</taxon>
        <taxon>Salicaceae</taxon>
        <taxon>Saliceae</taxon>
        <taxon>Populus</taxon>
    </lineage>
</organism>
<feature type="domain" description="Obg" evidence="5">
    <location>
        <begin position="974"/>
        <end position="1221"/>
    </location>
</feature>
<gene>
    <name evidence="6" type="ORF">NC653_002598</name>
</gene>
<dbReference type="Pfam" id="PF12552">
    <property type="entry name" value="DUF3741"/>
    <property type="match status" value="1"/>
</dbReference>
<dbReference type="GO" id="GO:0005525">
    <property type="term" value="F:GTP binding"/>
    <property type="evidence" value="ECO:0007669"/>
    <property type="project" value="UniProtKB-KW"/>
</dbReference>
<evidence type="ECO:0000256" key="1">
    <source>
        <dbReference type="ARBA" id="ARBA00022741"/>
    </source>
</evidence>
<dbReference type="GO" id="GO:0042254">
    <property type="term" value="P:ribosome biogenesis"/>
    <property type="evidence" value="ECO:0007669"/>
    <property type="project" value="UniProtKB-UniRule"/>
</dbReference>
<dbReference type="InterPro" id="IPR044257">
    <property type="entry name" value="TRM32-like"/>
</dbReference>
<dbReference type="Gene3D" id="2.70.210.12">
    <property type="entry name" value="GTP1/OBG domain"/>
    <property type="match status" value="1"/>
</dbReference>
<dbReference type="SUPFAM" id="SSF52540">
    <property type="entry name" value="P-loop containing nucleoside triphosphate hydrolases"/>
    <property type="match status" value="1"/>
</dbReference>
<accession>A0AAD6WHK2</accession>
<dbReference type="InterPro" id="IPR036726">
    <property type="entry name" value="GTP1_OBG_dom_sf"/>
</dbReference>
<dbReference type="PANTHER" id="PTHR47071:SF2">
    <property type="entry name" value="PROTEIN TRM32"/>
    <property type="match status" value="1"/>
</dbReference>
<feature type="compositionally biased region" description="Polar residues" evidence="3">
    <location>
        <begin position="623"/>
        <end position="632"/>
    </location>
</feature>
<dbReference type="PRINTS" id="PR00326">
    <property type="entry name" value="GTP1OBG"/>
</dbReference>
<evidence type="ECO:0000259" key="5">
    <source>
        <dbReference type="PROSITE" id="PS51883"/>
    </source>
</evidence>
<keyword evidence="1" id="KW-0547">Nucleotide-binding</keyword>
<keyword evidence="2" id="KW-0342">GTP-binding</keyword>
<evidence type="ECO:0000256" key="3">
    <source>
        <dbReference type="SAM" id="MobiDB-lite"/>
    </source>
</evidence>
<dbReference type="Pfam" id="PF01926">
    <property type="entry name" value="MMR_HSR1"/>
    <property type="match status" value="1"/>
</dbReference>
<proteinExistence type="predicted"/>
<dbReference type="PROSITE" id="PS51883">
    <property type="entry name" value="OBG"/>
    <property type="match status" value="1"/>
</dbReference>
<sequence>MAVKRRLKGYQYRRQEEDRLASMGKHLERKASDVGFEDCRPGCMWGILHILDYHLCHSPKKLPPRRKHGRGKHVRCCQNPRKISFDLYTDGVQEYLSANAVPLLVEQQTIKTSSTNRITRKAQIKALIAKEMLARTRLQQTDPVHQLGPSNNCLAKMDSDLSNPIIILHKSADTAASRLQVPSVSKTPEELVAHSSAYHLPGTVNAEDCSKQNQLSAEDAFSLENCGNSLNHTISHAKRLNREISCPRFKESVDVLEILKLNEKLLVEILKDQDVQNTHVQLPSKAKVRLRRSGSFPAADCSHIRFVRPSTIEHKQKEIWSFPKGVKSSIGTQAPRSTASESLRDFYEKSIDLKASDHGATSIAQETQISSLKSSQGLHKHRWNLLFMSLFKGLKKKIKCALTESKRESNHVSTDASIYRVHSGCKLSTDEEEMSKKLKENTIHEDGIENSTSFQETDGFDNDLRKGQVPHIRRGSSLKESLDGYTRLFEYSLSKEAKWHQYQSKSLKLSSEDKFQSSGLKSFRRRLSLPDIESIYHIPNEFSGDALSPRTSTMTGMDYDANSNNDIHNHLESGSIPEVRKQFKRLDTVEETEFQRGMVERAGSTDNDEFSCSSMVSINEGSAMTSELNQDTMEPERQEQSPQSNQGIGSVITTMGEHEEQSPVSVLEAHFRDDRTCQIEFQMSEGSDLDPSHENVENASTMVGTRFLHFELNRLEDDADFNYVRDVLEVSGFNGPEFLGTWYSLEQPLSPTLFKALEAYLHKELESSSEDVAYNCDHLLLFDLINEELLEIYNSLLAYFPKLFSFTQRVSPLPRGKHVIEEVWKRISWYRKSRSEMEQSTEDIIARDWEKGDGWMKLRLDAEDVALDLEDLIFDELDSLHFLGYANIVSLKAHTKFCIRAISSAGCWHELKIEFTVGLLKLTTERKMWLRSIKPFYLLNSFKKSSKPPWILSSLLSYTDSPYSKAKASPLQETRMRDRFNVNARGGDGGSGCSSFRRSRRDRHGRPDGGNGGRGGDVILECSSAVWDFSGLQHHIIAAKGGHGASKNMIGSRGEDKVVQVPVGTVIHLIKGEVPSIVEKCSTTDLDPWDIPGTLDTDQSDKNVNLAEDVVSLDCTSGLSPHGEGTISKQAAQYESTGVEDIQYNVVELTKQGQQIIVAHGGEGGLGNMSLANVSKIAKPCKPEISRNSALDPETPDEVQSTLSSGLPGSEAVLVLELKSIADVGFVGMPNAGKSTLLGAISRAKPAVGHYAFTTLRPNLGKVNFEDISITVADIPGLIKGAHENRGLGHAFLRHIERTKVLAYVIDLAAALNGNKGLPPWEQLKDLVLELEHHQEGLSNRPALVVANKIDEAGAEDVYEELKGRVRGVPLYPVCAVLGEGVPELKAGLRMLMDSRESQRLILENIDCS</sequence>
<dbReference type="InterPro" id="IPR006073">
    <property type="entry name" value="GTP-bd"/>
</dbReference>
<protein>
    <submittedName>
        <fullName evidence="6">Uncharacterized protein</fullName>
    </submittedName>
</protein>
<dbReference type="EMBL" id="JAQIZT010000001">
    <property type="protein sequence ID" value="KAJ7012592.1"/>
    <property type="molecule type" value="Genomic_DNA"/>
</dbReference>
<dbReference type="SUPFAM" id="SSF82051">
    <property type="entry name" value="Obg GTP-binding protein N-terminal domain"/>
    <property type="match status" value="1"/>
</dbReference>
<dbReference type="InterPro" id="IPR006169">
    <property type="entry name" value="GTP1_OBG_dom"/>
</dbReference>
<dbReference type="InterPro" id="IPR022212">
    <property type="entry name" value="DUF3741"/>
</dbReference>
<dbReference type="Pfam" id="PF01018">
    <property type="entry name" value="GTP1_OBG"/>
    <property type="match status" value="1"/>
</dbReference>
<dbReference type="Proteomes" id="UP001164929">
    <property type="component" value="Chromosome 1"/>
</dbReference>
<evidence type="ECO:0000313" key="6">
    <source>
        <dbReference type="EMBL" id="KAJ7012592.1"/>
    </source>
</evidence>
<feature type="region of interest" description="Disordered" evidence="3">
    <location>
        <begin position="975"/>
        <end position="1015"/>
    </location>
</feature>
<evidence type="ECO:0000256" key="2">
    <source>
        <dbReference type="ARBA" id="ARBA00023134"/>
    </source>
</evidence>
<reference evidence="6 7" key="1">
    <citation type="journal article" date="2023" name="Mol. Ecol. Resour.">
        <title>Chromosome-level genome assembly of a triploid poplar Populus alba 'Berolinensis'.</title>
        <authorList>
            <person name="Chen S."/>
            <person name="Yu Y."/>
            <person name="Wang X."/>
            <person name="Wang S."/>
            <person name="Zhang T."/>
            <person name="Zhou Y."/>
            <person name="He R."/>
            <person name="Meng N."/>
            <person name="Wang Y."/>
            <person name="Liu W."/>
            <person name="Liu Z."/>
            <person name="Liu J."/>
            <person name="Guo Q."/>
            <person name="Huang H."/>
            <person name="Sederoff R.R."/>
            <person name="Wang G."/>
            <person name="Qu G."/>
            <person name="Chen S."/>
        </authorList>
    </citation>
    <scope>NUCLEOTIDE SEQUENCE [LARGE SCALE GENOMIC DNA]</scope>
    <source>
        <strain evidence="6">SC-2020</strain>
    </source>
</reference>
<keyword evidence="7" id="KW-1185">Reference proteome</keyword>
<dbReference type="Pfam" id="PF14309">
    <property type="entry name" value="DUF4378"/>
    <property type="match status" value="1"/>
</dbReference>
<dbReference type="InterPro" id="IPR027417">
    <property type="entry name" value="P-loop_NTPase"/>
</dbReference>
<dbReference type="InterPro" id="IPR025486">
    <property type="entry name" value="DUF4378"/>
</dbReference>
<feature type="compositionally biased region" description="Polar residues" evidence="3">
    <location>
        <begin position="640"/>
        <end position="649"/>
    </location>
</feature>